<comment type="caution">
    <text evidence="1">The sequence shown here is derived from an EMBL/GenBank/DDBJ whole genome shotgun (WGS) entry which is preliminary data.</text>
</comment>
<reference evidence="1 2" key="1">
    <citation type="submission" date="2017-09" db="EMBL/GenBank/DDBJ databases">
        <title>Large-scale bioinformatics analysis of Bacillus genomes uncovers conserved roles of natural products in bacterial physiology.</title>
        <authorList>
            <consortium name="Agbiome Team Llc"/>
            <person name="Bleich R.M."/>
            <person name="Grubbs K.J."/>
            <person name="Santa Maria K.C."/>
            <person name="Allen S.E."/>
            <person name="Farag S."/>
            <person name="Shank E.A."/>
            <person name="Bowers A."/>
        </authorList>
    </citation>
    <scope>NUCLEOTIDE SEQUENCE [LARGE SCALE GENOMIC DNA]</scope>
    <source>
        <strain evidence="1 2">AFS060060</strain>
    </source>
</reference>
<accession>A0A9X7GFY2</accession>
<dbReference type="AlphaFoldDB" id="A0A9X7GFY2"/>
<protein>
    <submittedName>
        <fullName evidence="1">Uncharacterized protein</fullName>
    </submittedName>
</protein>
<dbReference type="Proteomes" id="UP000223366">
    <property type="component" value="Unassembled WGS sequence"/>
</dbReference>
<evidence type="ECO:0000313" key="1">
    <source>
        <dbReference type="EMBL" id="PFV35807.1"/>
    </source>
</evidence>
<organism evidence="1 2">
    <name type="scientific">Bacillus thuringiensis</name>
    <dbReference type="NCBI Taxonomy" id="1428"/>
    <lineage>
        <taxon>Bacteria</taxon>
        <taxon>Bacillati</taxon>
        <taxon>Bacillota</taxon>
        <taxon>Bacilli</taxon>
        <taxon>Bacillales</taxon>
        <taxon>Bacillaceae</taxon>
        <taxon>Bacillus</taxon>
        <taxon>Bacillus cereus group</taxon>
    </lineage>
</organism>
<dbReference type="RefSeq" id="WP_098685635.1">
    <property type="nucleotide sequence ID" value="NZ_NVDU01000003.1"/>
</dbReference>
<name>A0A9X7GFY2_BACTU</name>
<proteinExistence type="predicted"/>
<evidence type="ECO:0000313" key="2">
    <source>
        <dbReference type="Proteomes" id="UP000223366"/>
    </source>
</evidence>
<gene>
    <name evidence="1" type="ORF">COK99_01940</name>
</gene>
<dbReference type="EMBL" id="NVDU01000003">
    <property type="protein sequence ID" value="PFV35807.1"/>
    <property type="molecule type" value="Genomic_DNA"/>
</dbReference>
<sequence length="61" mass="6733">MKHSLETIKTQGKYLGSYPGKGYVYAVIDNKGTEKQEVTIYLIGGPEGFTVLDGDEHKDLV</sequence>